<keyword evidence="3" id="KW-1185">Reference proteome</keyword>
<feature type="compositionally biased region" description="Polar residues" evidence="1">
    <location>
        <begin position="9"/>
        <end position="18"/>
    </location>
</feature>
<gene>
    <name evidence="2" type="ORF">LY79DRAFT_10439</name>
</gene>
<dbReference type="AlphaFoldDB" id="A0AAD8QCV7"/>
<comment type="caution">
    <text evidence="2">The sequence shown here is derived from an EMBL/GenBank/DDBJ whole genome shotgun (WGS) entry which is preliminary data.</text>
</comment>
<evidence type="ECO:0000313" key="3">
    <source>
        <dbReference type="Proteomes" id="UP001230504"/>
    </source>
</evidence>
<dbReference type="GeneID" id="85434892"/>
<evidence type="ECO:0000313" key="2">
    <source>
        <dbReference type="EMBL" id="KAK1600195.1"/>
    </source>
</evidence>
<dbReference type="EMBL" id="JAHLJV010000001">
    <property type="protein sequence ID" value="KAK1600195.1"/>
    <property type="molecule type" value="Genomic_DNA"/>
</dbReference>
<proteinExistence type="predicted"/>
<organism evidence="2 3">
    <name type="scientific">Colletotrichum navitas</name>
    <dbReference type="NCBI Taxonomy" id="681940"/>
    <lineage>
        <taxon>Eukaryota</taxon>
        <taxon>Fungi</taxon>
        <taxon>Dikarya</taxon>
        <taxon>Ascomycota</taxon>
        <taxon>Pezizomycotina</taxon>
        <taxon>Sordariomycetes</taxon>
        <taxon>Hypocreomycetidae</taxon>
        <taxon>Glomerellales</taxon>
        <taxon>Glomerellaceae</taxon>
        <taxon>Colletotrichum</taxon>
        <taxon>Colletotrichum graminicola species complex</taxon>
    </lineage>
</organism>
<name>A0AAD8QCV7_9PEZI</name>
<dbReference type="RefSeq" id="XP_060420691.1">
    <property type="nucleotide sequence ID" value="XM_060550652.1"/>
</dbReference>
<evidence type="ECO:0000256" key="1">
    <source>
        <dbReference type="SAM" id="MobiDB-lite"/>
    </source>
</evidence>
<protein>
    <submittedName>
        <fullName evidence="2">Uncharacterized protein</fullName>
    </submittedName>
</protein>
<reference evidence="2" key="1">
    <citation type="submission" date="2021-06" db="EMBL/GenBank/DDBJ databases">
        <title>Comparative genomics, transcriptomics and evolutionary studies reveal genomic signatures of adaptation to plant cell wall in hemibiotrophic fungi.</title>
        <authorList>
            <consortium name="DOE Joint Genome Institute"/>
            <person name="Baroncelli R."/>
            <person name="Diaz J.F."/>
            <person name="Benocci T."/>
            <person name="Peng M."/>
            <person name="Battaglia E."/>
            <person name="Haridas S."/>
            <person name="Andreopoulos W."/>
            <person name="Labutti K."/>
            <person name="Pangilinan J."/>
            <person name="Floch G.L."/>
            <person name="Makela M.R."/>
            <person name="Henrissat B."/>
            <person name="Grigoriev I.V."/>
            <person name="Crouch J.A."/>
            <person name="De Vries R.P."/>
            <person name="Sukno S.A."/>
            <person name="Thon M.R."/>
        </authorList>
    </citation>
    <scope>NUCLEOTIDE SEQUENCE</scope>
    <source>
        <strain evidence="2">CBS 125086</strain>
    </source>
</reference>
<accession>A0AAD8QCV7</accession>
<sequence length="68" mass="7200">MMSGKEQARNNGTLSSGTDIGPPGFPNRREIPPQFLAVFLPPPPGHRPAPSQRLGGRTFTSSGAERAT</sequence>
<dbReference type="Proteomes" id="UP001230504">
    <property type="component" value="Unassembled WGS sequence"/>
</dbReference>
<feature type="region of interest" description="Disordered" evidence="1">
    <location>
        <begin position="1"/>
        <end position="68"/>
    </location>
</feature>
<feature type="compositionally biased region" description="Polar residues" evidence="1">
    <location>
        <begin position="58"/>
        <end position="68"/>
    </location>
</feature>